<evidence type="ECO:0000313" key="2">
    <source>
        <dbReference type="Proteomes" id="UP000712281"/>
    </source>
</evidence>
<dbReference type="Proteomes" id="UP000712281">
    <property type="component" value="Unassembled WGS sequence"/>
</dbReference>
<protein>
    <submittedName>
        <fullName evidence="1">Uncharacterized protein</fullName>
    </submittedName>
</protein>
<dbReference type="AlphaFoldDB" id="A0A8S9HPD9"/>
<proteinExistence type="predicted"/>
<accession>A0A8S9HPD9</accession>
<reference evidence="1" key="1">
    <citation type="submission" date="2019-12" db="EMBL/GenBank/DDBJ databases">
        <title>Genome sequencing and annotation of Brassica cretica.</title>
        <authorList>
            <person name="Studholme D.J."/>
            <person name="Sarris P.F."/>
        </authorList>
    </citation>
    <scope>NUCLEOTIDE SEQUENCE</scope>
    <source>
        <strain evidence="1">PFS-001/15</strain>
        <tissue evidence="1">Leaf</tissue>
    </source>
</reference>
<organism evidence="1 2">
    <name type="scientific">Brassica cretica</name>
    <name type="common">Mustard</name>
    <dbReference type="NCBI Taxonomy" id="69181"/>
    <lineage>
        <taxon>Eukaryota</taxon>
        <taxon>Viridiplantae</taxon>
        <taxon>Streptophyta</taxon>
        <taxon>Embryophyta</taxon>
        <taxon>Tracheophyta</taxon>
        <taxon>Spermatophyta</taxon>
        <taxon>Magnoliopsida</taxon>
        <taxon>eudicotyledons</taxon>
        <taxon>Gunneridae</taxon>
        <taxon>Pentapetalae</taxon>
        <taxon>rosids</taxon>
        <taxon>malvids</taxon>
        <taxon>Brassicales</taxon>
        <taxon>Brassicaceae</taxon>
        <taxon>Brassiceae</taxon>
        <taxon>Brassica</taxon>
    </lineage>
</organism>
<evidence type="ECO:0000313" key="1">
    <source>
        <dbReference type="EMBL" id="KAF2559274.1"/>
    </source>
</evidence>
<sequence>MDGLSKEAFGISRLRLLLILSSEDINVRLQELGSRVHNTTAGAGKDLVSSLVSVTMFYTRLKDHSTMPYICALSQTVNDSRVFLGRRWDGQRWSKKKEKGGDLRRRLPSLVTDETRSISIDDGHLTMSNDNQQQ</sequence>
<gene>
    <name evidence="1" type="ORF">F2Q68_00016101</name>
</gene>
<comment type="caution">
    <text evidence="1">The sequence shown here is derived from an EMBL/GenBank/DDBJ whole genome shotgun (WGS) entry which is preliminary data.</text>
</comment>
<name>A0A8S9HPD9_BRACR</name>
<dbReference type="EMBL" id="QGKW02001940">
    <property type="protein sequence ID" value="KAF2559274.1"/>
    <property type="molecule type" value="Genomic_DNA"/>
</dbReference>